<accession>A0A2S7I5U5</accession>
<sequence>MAKKLKNKIVYILGAGFSVEAQAPTQEKLVSEIFRIHNENSNIFTNLKIEDFKEFLSKTLGIPEELQSTIPLEDIFTPLDSCIINNMSFRDLSVNQLKEKRNLIFELIGKALQHILENSPKKYIDDFGTYLVNESKKRAKNNYKEKDLVSVISTNWDILLDNSIYNAIKKTNELGVVDYCCYISSYDKNDETVKPGLEILGKGGFNVKLLKLHGSLNWLQCPRCHRIYVKFNQKIAMNPFSDIEKPSCTHCNNNFGKLSSHNLNANLIMPTFLKDLSNPQYKIIWQNAGIELSEAKKIVFIGYSLPQADFEMRQLLSRMVDNDTEIEVVNWKNPNNPEVYNSLIKGFKQFFGREVSEFEYGTSEYIKKII</sequence>
<name>A0A2S7I5U5_9FLAO</name>
<dbReference type="EMBL" id="PTPZ01000003">
    <property type="protein sequence ID" value="PPZ91909.1"/>
    <property type="molecule type" value="Genomic_DNA"/>
</dbReference>
<dbReference type="RefSeq" id="WP_104793590.1">
    <property type="nucleotide sequence ID" value="NZ_PTPZ01000003.1"/>
</dbReference>
<dbReference type="Gene3D" id="3.40.50.1220">
    <property type="entry name" value="TPP-binding domain"/>
    <property type="match status" value="1"/>
</dbReference>
<evidence type="ECO:0000313" key="1">
    <source>
        <dbReference type="EMBL" id="PPZ91909.1"/>
    </source>
</evidence>
<dbReference type="AlphaFoldDB" id="A0A2S7I5U5"/>
<dbReference type="InterPro" id="IPR029035">
    <property type="entry name" value="DHS-like_NAD/FAD-binding_dom"/>
</dbReference>
<dbReference type="SUPFAM" id="SSF52467">
    <property type="entry name" value="DHS-like NAD/FAD-binding domain"/>
    <property type="match status" value="1"/>
</dbReference>
<reference evidence="1 2" key="1">
    <citation type="submission" date="2018-02" db="EMBL/GenBank/DDBJ databases">
        <title>Draft genome sequence of bacterial isolates from marine environment.</title>
        <authorList>
            <person name="Singh S.K."/>
            <person name="Hill R."/>
            <person name="Major S."/>
            <person name="Cai H."/>
            <person name="Li Y."/>
        </authorList>
    </citation>
    <scope>NUCLEOTIDE SEQUENCE [LARGE SCALE GENOMIC DNA]</scope>
    <source>
        <strain evidence="1 2">IMET F</strain>
    </source>
</reference>
<proteinExistence type="predicted"/>
<protein>
    <submittedName>
        <fullName evidence="1">Uncharacterized protein</fullName>
    </submittedName>
</protein>
<gene>
    <name evidence="1" type="ORF">C3729_07585</name>
</gene>
<organism evidence="1 2">
    <name type="scientific">Cloacibacterium normanense</name>
    <dbReference type="NCBI Taxonomy" id="237258"/>
    <lineage>
        <taxon>Bacteria</taxon>
        <taxon>Pseudomonadati</taxon>
        <taxon>Bacteroidota</taxon>
        <taxon>Flavobacteriia</taxon>
        <taxon>Flavobacteriales</taxon>
        <taxon>Weeksellaceae</taxon>
    </lineage>
</organism>
<comment type="caution">
    <text evidence="1">The sequence shown here is derived from an EMBL/GenBank/DDBJ whole genome shotgun (WGS) entry which is preliminary data.</text>
</comment>
<dbReference type="Proteomes" id="UP000238565">
    <property type="component" value="Unassembled WGS sequence"/>
</dbReference>
<evidence type="ECO:0000313" key="2">
    <source>
        <dbReference type="Proteomes" id="UP000238565"/>
    </source>
</evidence>